<evidence type="ECO:0000313" key="4">
    <source>
        <dbReference type="Proteomes" id="UP001266305"/>
    </source>
</evidence>
<protein>
    <submittedName>
        <fullName evidence="3">Uncharacterized protein</fullName>
    </submittedName>
</protein>
<feature type="chain" id="PRO_5047442812" evidence="2">
    <location>
        <begin position="17"/>
        <end position="197"/>
    </location>
</feature>
<organism evidence="3 4">
    <name type="scientific">Saguinus oedipus</name>
    <name type="common">Cotton-top tamarin</name>
    <name type="synonym">Oedipomidas oedipus</name>
    <dbReference type="NCBI Taxonomy" id="9490"/>
    <lineage>
        <taxon>Eukaryota</taxon>
        <taxon>Metazoa</taxon>
        <taxon>Chordata</taxon>
        <taxon>Craniata</taxon>
        <taxon>Vertebrata</taxon>
        <taxon>Euteleostomi</taxon>
        <taxon>Mammalia</taxon>
        <taxon>Eutheria</taxon>
        <taxon>Euarchontoglires</taxon>
        <taxon>Primates</taxon>
        <taxon>Haplorrhini</taxon>
        <taxon>Platyrrhini</taxon>
        <taxon>Cebidae</taxon>
        <taxon>Callitrichinae</taxon>
        <taxon>Saguinus</taxon>
    </lineage>
</organism>
<name>A0ABQ9U4H7_SAGOE</name>
<reference evidence="3 4" key="1">
    <citation type="submission" date="2023-05" db="EMBL/GenBank/DDBJ databases">
        <title>B98-5 Cell Line De Novo Hybrid Assembly: An Optical Mapping Approach.</title>
        <authorList>
            <person name="Kananen K."/>
            <person name="Auerbach J.A."/>
            <person name="Kautto E."/>
            <person name="Blachly J.S."/>
        </authorList>
    </citation>
    <scope>NUCLEOTIDE SEQUENCE [LARGE SCALE GENOMIC DNA]</scope>
    <source>
        <strain evidence="3">B95-8</strain>
        <tissue evidence="3">Cell line</tissue>
    </source>
</reference>
<evidence type="ECO:0000256" key="1">
    <source>
        <dbReference type="SAM" id="MobiDB-lite"/>
    </source>
</evidence>
<keyword evidence="2" id="KW-0732">Signal</keyword>
<keyword evidence="4" id="KW-1185">Reference proteome</keyword>
<gene>
    <name evidence="3" type="ORF">P7K49_031000</name>
</gene>
<feature type="compositionally biased region" description="Low complexity" evidence="1">
    <location>
        <begin position="53"/>
        <end position="65"/>
    </location>
</feature>
<feature type="compositionally biased region" description="Polar residues" evidence="1">
    <location>
        <begin position="140"/>
        <end position="150"/>
    </location>
</feature>
<feature type="region of interest" description="Disordered" evidence="1">
    <location>
        <begin position="51"/>
        <end position="90"/>
    </location>
</feature>
<dbReference type="EMBL" id="JASSZA010000016">
    <property type="protein sequence ID" value="KAK2091716.1"/>
    <property type="molecule type" value="Genomic_DNA"/>
</dbReference>
<feature type="signal peptide" evidence="2">
    <location>
        <begin position="1"/>
        <end position="16"/>
    </location>
</feature>
<sequence>MHCLLKLRIFVPPATSQATLTATLSTTETATALPEVATTDANETDFTEIVGKTTPSSSTALSSTSPIIDTNSSFTIPTPNATGNESTTDTNLLSTPDIIFSSTSDVFNTTVTSKTQSNNEVSPSTKDSQSSGPSTSTASLETSNVNTTGKGDSLPKEGVCRCGGREVGVFRWGRKMGLKRPKVSLDMNCELAIWVMI</sequence>
<feature type="region of interest" description="Disordered" evidence="1">
    <location>
        <begin position="112"/>
        <end position="158"/>
    </location>
</feature>
<evidence type="ECO:0000313" key="3">
    <source>
        <dbReference type="EMBL" id="KAK2091716.1"/>
    </source>
</evidence>
<evidence type="ECO:0000256" key="2">
    <source>
        <dbReference type="SAM" id="SignalP"/>
    </source>
</evidence>
<proteinExistence type="predicted"/>
<comment type="caution">
    <text evidence="3">The sequence shown here is derived from an EMBL/GenBank/DDBJ whole genome shotgun (WGS) entry which is preliminary data.</text>
</comment>
<feature type="compositionally biased region" description="Low complexity" evidence="1">
    <location>
        <begin position="122"/>
        <end position="139"/>
    </location>
</feature>
<feature type="compositionally biased region" description="Polar residues" evidence="1">
    <location>
        <begin position="66"/>
        <end position="90"/>
    </location>
</feature>
<dbReference type="Proteomes" id="UP001266305">
    <property type="component" value="Unassembled WGS sequence"/>
</dbReference>
<feature type="compositionally biased region" description="Polar residues" evidence="1">
    <location>
        <begin position="112"/>
        <end position="121"/>
    </location>
</feature>
<accession>A0ABQ9U4H7</accession>